<dbReference type="PANTHER" id="PTHR30345:SF0">
    <property type="entry name" value="DNA DAMAGE-REPAIR_TOLERATION PROTEIN DRT102"/>
    <property type="match status" value="1"/>
</dbReference>
<dbReference type="Pfam" id="PF02502">
    <property type="entry name" value="LacAB_rpiB"/>
    <property type="match status" value="1"/>
</dbReference>
<reference evidence="4 5" key="1">
    <citation type="submission" date="2019-03" db="EMBL/GenBank/DDBJ databases">
        <title>Genomic Encyclopedia of Type Strains, Phase IV (KMG-IV): sequencing the most valuable type-strain genomes for metagenomic binning, comparative biology and taxonomic classification.</title>
        <authorList>
            <person name="Goeker M."/>
        </authorList>
    </citation>
    <scope>NUCLEOTIDE SEQUENCE [LARGE SCALE GENOMIC DNA]</scope>
    <source>
        <strain evidence="4 5">DSM 29481</strain>
    </source>
</reference>
<feature type="active site" description="Proton donor" evidence="3">
    <location>
        <position position="98"/>
    </location>
</feature>
<dbReference type="NCBIfam" id="TIGR01120">
    <property type="entry name" value="rpiB"/>
    <property type="match status" value="1"/>
</dbReference>
<dbReference type="InterPro" id="IPR003500">
    <property type="entry name" value="RpiB_LacA_LacB"/>
</dbReference>
<organism evidence="4 5">
    <name type="scientific">Longicatena caecimuris</name>
    <dbReference type="NCBI Taxonomy" id="1796635"/>
    <lineage>
        <taxon>Bacteria</taxon>
        <taxon>Bacillati</taxon>
        <taxon>Bacillota</taxon>
        <taxon>Erysipelotrichia</taxon>
        <taxon>Erysipelotrichales</taxon>
        <taxon>Erysipelotrichaceae</taxon>
        <taxon>Longicatena</taxon>
    </lineage>
</organism>
<protein>
    <submittedName>
        <fullName evidence="4">Ribose 5-phosphate isomerase B</fullName>
    </submittedName>
</protein>
<dbReference type="GO" id="GO:0005975">
    <property type="term" value="P:carbohydrate metabolic process"/>
    <property type="evidence" value="ECO:0007669"/>
    <property type="project" value="InterPro"/>
</dbReference>
<dbReference type="EMBL" id="SMBP01000017">
    <property type="protein sequence ID" value="TCU57682.1"/>
    <property type="molecule type" value="Genomic_DNA"/>
</dbReference>
<proteinExistence type="inferred from homology"/>
<keyword evidence="5" id="KW-1185">Reference proteome</keyword>
<dbReference type="GO" id="GO:0016861">
    <property type="term" value="F:intramolecular oxidoreductase activity, interconverting aldoses and ketoses"/>
    <property type="evidence" value="ECO:0007669"/>
    <property type="project" value="UniProtKB-ARBA"/>
</dbReference>
<dbReference type="GeneID" id="73794260"/>
<sequence>MKIALACDHGAYEYKELIKKMLSEEGHEIEDFGCHSKESVDYPDYAAPAAQSVANGKNDRGIVICSTGIGVSITANKIKGIRCALVSDPVSARLTREHNDTNVLALGQLVTGEAVMKEIVHVWLNTEFSHAERHQRRIDKVMALEK</sequence>
<dbReference type="NCBIfam" id="TIGR00689">
    <property type="entry name" value="rpiB_lacA_lacB"/>
    <property type="match status" value="1"/>
</dbReference>
<evidence type="ECO:0000256" key="2">
    <source>
        <dbReference type="ARBA" id="ARBA00023235"/>
    </source>
</evidence>
<feature type="active site" description="Proton acceptor" evidence="3">
    <location>
        <position position="65"/>
    </location>
</feature>
<gene>
    <name evidence="4" type="ORF">EDD61_11769</name>
</gene>
<dbReference type="RefSeq" id="WP_008690942.1">
    <property type="nucleotide sequence ID" value="NZ_AP024510.1"/>
</dbReference>
<dbReference type="NCBIfam" id="NF004051">
    <property type="entry name" value="PRK05571.1"/>
    <property type="match status" value="1"/>
</dbReference>
<evidence type="ECO:0000313" key="4">
    <source>
        <dbReference type="EMBL" id="TCU57682.1"/>
    </source>
</evidence>
<dbReference type="Gene3D" id="3.40.1400.10">
    <property type="entry name" value="Sugar-phosphate isomerase, RpiB/LacA/LacB"/>
    <property type="match status" value="1"/>
</dbReference>
<dbReference type="InterPro" id="IPR004785">
    <property type="entry name" value="RpiB"/>
</dbReference>
<name>A0A4R3T825_9FIRM</name>
<dbReference type="Proteomes" id="UP000295773">
    <property type="component" value="Unassembled WGS sequence"/>
</dbReference>
<evidence type="ECO:0000256" key="3">
    <source>
        <dbReference type="PIRSR" id="PIRSR005384-1"/>
    </source>
</evidence>
<dbReference type="InterPro" id="IPR036569">
    <property type="entry name" value="RpiB_LacA_LacB_sf"/>
</dbReference>
<keyword evidence="2 4" id="KW-0413">Isomerase</keyword>
<comment type="caution">
    <text evidence="4">The sequence shown here is derived from an EMBL/GenBank/DDBJ whole genome shotgun (WGS) entry which is preliminary data.</text>
</comment>
<comment type="similarity">
    <text evidence="1">Belongs to the LacAB/RpiB family.</text>
</comment>
<dbReference type="SUPFAM" id="SSF89623">
    <property type="entry name" value="Ribose/Galactose isomerase RpiB/AlsB"/>
    <property type="match status" value="1"/>
</dbReference>
<accession>A0A4R3T825</accession>
<dbReference type="AlphaFoldDB" id="A0A4R3T825"/>
<dbReference type="PIRSF" id="PIRSF005384">
    <property type="entry name" value="RpiB_LacA_B"/>
    <property type="match status" value="1"/>
</dbReference>
<evidence type="ECO:0000256" key="1">
    <source>
        <dbReference type="ARBA" id="ARBA00008754"/>
    </source>
</evidence>
<evidence type="ECO:0000313" key="5">
    <source>
        <dbReference type="Proteomes" id="UP000295773"/>
    </source>
</evidence>
<dbReference type="PANTHER" id="PTHR30345">
    <property type="entry name" value="RIBOSE-5-PHOSPHATE ISOMERASE B"/>
    <property type="match status" value="1"/>
</dbReference>